<keyword evidence="2" id="KW-0732">Signal</keyword>
<feature type="signal peptide" evidence="2">
    <location>
        <begin position="1"/>
        <end position="33"/>
    </location>
</feature>
<dbReference type="Proteomes" id="UP000019678">
    <property type="component" value="Unassembled WGS sequence"/>
</dbReference>
<evidence type="ECO:0000313" key="4">
    <source>
        <dbReference type="Proteomes" id="UP000019678"/>
    </source>
</evidence>
<evidence type="ECO:0000313" key="3">
    <source>
        <dbReference type="EMBL" id="EYF03129.1"/>
    </source>
</evidence>
<dbReference type="OrthoDB" id="5512085at2"/>
<feature type="compositionally biased region" description="Gly residues" evidence="1">
    <location>
        <begin position="59"/>
        <end position="70"/>
    </location>
</feature>
<dbReference type="SUPFAM" id="SSF63825">
    <property type="entry name" value="YWTD domain"/>
    <property type="match status" value="1"/>
</dbReference>
<keyword evidence="4" id="KW-1185">Reference proteome</keyword>
<reference evidence="3 4" key="1">
    <citation type="submission" date="2013-05" db="EMBL/GenBank/DDBJ databases">
        <title>Genome assembly of Chondromyces apiculatus DSM 436.</title>
        <authorList>
            <person name="Sharma G."/>
            <person name="Khatri I."/>
            <person name="Kaur C."/>
            <person name="Mayilraj S."/>
            <person name="Subramanian S."/>
        </authorList>
    </citation>
    <scope>NUCLEOTIDE SEQUENCE [LARGE SCALE GENOMIC DNA]</scope>
    <source>
        <strain evidence="3 4">DSM 436</strain>
    </source>
</reference>
<proteinExistence type="predicted"/>
<dbReference type="EMBL" id="ASRX01000050">
    <property type="protein sequence ID" value="EYF03129.1"/>
    <property type="molecule type" value="Genomic_DNA"/>
</dbReference>
<protein>
    <submittedName>
        <fullName evidence="3">Uncharacterized protein</fullName>
    </submittedName>
</protein>
<comment type="caution">
    <text evidence="3">The sequence shown here is derived from an EMBL/GenBank/DDBJ whole genome shotgun (WGS) entry which is preliminary data.</text>
</comment>
<dbReference type="AlphaFoldDB" id="A0A017T1K3"/>
<evidence type="ECO:0000256" key="2">
    <source>
        <dbReference type="SAM" id="SignalP"/>
    </source>
</evidence>
<feature type="region of interest" description="Disordered" evidence="1">
    <location>
        <begin position="45"/>
        <end position="73"/>
    </location>
</feature>
<organism evidence="3 4">
    <name type="scientific">Chondromyces apiculatus DSM 436</name>
    <dbReference type="NCBI Taxonomy" id="1192034"/>
    <lineage>
        <taxon>Bacteria</taxon>
        <taxon>Pseudomonadati</taxon>
        <taxon>Myxococcota</taxon>
        <taxon>Polyangia</taxon>
        <taxon>Polyangiales</taxon>
        <taxon>Polyangiaceae</taxon>
        <taxon>Chondromyces</taxon>
    </lineage>
</organism>
<name>A0A017T1K3_9BACT</name>
<gene>
    <name evidence="3" type="ORF">CAP_6105</name>
</gene>
<dbReference type="RefSeq" id="WP_052376107.1">
    <property type="nucleotide sequence ID" value="NZ_ASRX01000050.1"/>
</dbReference>
<evidence type="ECO:0000256" key="1">
    <source>
        <dbReference type="SAM" id="MobiDB-lite"/>
    </source>
</evidence>
<feature type="chain" id="PRO_5001496239" evidence="2">
    <location>
        <begin position="34"/>
        <end position="326"/>
    </location>
</feature>
<sequence>MHLLISSWRSGYRGRLALLALPALIAAAVGVGACSASSDGSTGTFGDGGSGASSSNGTGNNGEGGAGGDLFGNTTVTTTGGSTDDCSEAAKLIYIIGAGNNLYSFHPPTLAVTPIGVINCPQTGGATPFSMAVDRQGTAWILFNDGRLYNVDTQNAVCTATSFQPGQQGLTRFGMGYVSDAPGSSDEKLYIADFNGSGIATIDTTSLTVTPVRPYDALFQAAELTGTGDARLFGFFTGSPVQIAEIEPATGHVLSMAPQPSISIGNGWAFAFWGGDFYTFTNPSGSGSQIDRYSPSMAMTSTVLTGIGDNIVGAGVSTCAPTQPPQ</sequence>
<dbReference type="STRING" id="1192034.CAP_6105"/>
<accession>A0A017T1K3</accession>